<evidence type="ECO:0000256" key="5">
    <source>
        <dbReference type="ARBA" id="ARBA00023136"/>
    </source>
</evidence>
<evidence type="ECO:0000256" key="6">
    <source>
        <dbReference type="SAM" id="Phobius"/>
    </source>
</evidence>
<evidence type="ECO:0000256" key="3">
    <source>
        <dbReference type="ARBA" id="ARBA00022692"/>
    </source>
</evidence>
<evidence type="ECO:0000313" key="9">
    <source>
        <dbReference type="Proteomes" id="UP000267250"/>
    </source>
</evidence>
<dbReference type="Gene3D" id="3.40.190.10">
    <property type="entry name" value="Periplasmic binding protein-like II"/>
    <property type="match status" value="1"/>
</dbReference>
<evidence type="ECO:0000256" key="2">
    <source>
        <dbReference type="ARBA" id="ARBA00022475"/>
    </source>
</evidence>
<organism evidence="8 9">
    <name type="scientific">Anoxybacter fermentans</name>
    <dbReference type="NCBI Taxonomy" id="1323375"/>
    <lineage>
        <taxon>Bacteria</taxon>
        <taxon>Bacillati</taxon>
        <taxon>Bacillota</taxon>
        <taxon>Clostridia</taxon>
        <taxon>Halanaerobiales</taxon>
        <taxon>Anoxybacter</taxon>
    </lineage>
</organism>
<evidence type="ECO:0000313" key="8">
    <source>
        <dbReference type="EMBL" id="AZR72458.1"/>
    </source>
</evidence>
<dbReference type="PANTHER" id="PTHR30294">
    <property type="entry name" value="MEMBRANE COMPONENT OF ABC TRANSPORTER YHHJ-RELATED"/>
    <property type="match status" value="1"/>
</dbReference>
<feature type="transmembrane region" description="Helical" evidence="6">
    <location>
        <begin position="225"/>
        <end position="251"/>
    </location>
</feature>
<keyword evidence="9" id="KW-1185">Reference proteome</keyword>
<feature type="domain" description="ABC-2 type transporter transmembrane" evidence="7">
    <location>
        <begin position="19"/>
        <end position="371"/>
    </location>
</feature>
<comment type="subcellular location">
    <subcellularLocation>
        <location evidence="1">Cell membrane</location>
        <topology evidence="1">Multi-pass membrane protein</topology>
    </subcellularLocation>
</comment>
<keyword evidence="5 6" id="KW-0472">Membrane</keyword>
<accession>A0A3S9SW13</accession>
<keyword evidence="4 6" id="KW-1133">Transmembrane helix</keyword>
<feature type="transmembrane region" description="Helical" evidence="6">
    <location>
        <begin position="347"/>
        <end position="371"/>
    </location>
</feature>
<dbReference type="SUPFAM" id="SSF53850">
    <property type="entry name" value="Periplasmic binding protein-like II"/>
    <property type="match status" value="1"/>
</dbReference>
<keyword evidence="3 6" id="KW-0812">Transmembrane</keyword>
<reference evidence="8 9" key="1">
    <citation type="submission" date="2016-07" db="EMBL/GenBank/DDBJ databases">
        <title>Genome and transcriptome analysis of iron-reducing fermentative bacteria Anoxybacter fermentans.</title>
        <authorList>
            <person name="Zeng X."/>
            <person name="Shao Z."/>
        </authorList>
    </citation>
    <scope>NUCLEOTIDE SEQUENCE [LARGE SCALE GENOMIC DNA]</scope>
    <source>
        <strain evidence="8 9">DY22613</strain>
    </source>
</reference>
<protein>
    <recommendedName>
        <fullName evidence="7">ABC-2 type transporter transmembrane domain-containing protein</fullName>
    </recommendedName>
</protein>
<dbReference type="GO" id="GO:0140359">
    <property type="term" value="F:ABC-type transporter activity"/>
    <property type="evidence" value="ECO:0007669"/>
    <property type="project" value="InterPro"/>
</dbReference>
<evidence type="ECO:0000256" key="4">
    <source>
        <dbReference type="ARBA" id="ARBA00022989"/>
    </source>
</evidence>
<evidence type="ECO:0000256" key="1">
    <source>
        <dbReference type="ARBA" id="ARBA00004651"/>
    </source>
</evidence>
<feature type="transmembrane region" description="Helical" evidence="6">
    <location>
        <begin position="263"/>
        <end position="286"/>
    </location>
</feature>
<dbReference type="InterPro" id="IPR013525">
    <property type="entry name" value="ABC2_TM"/>
</dbReference>
<dbReference type="PANTHER" id="PTHR30294:SF29">
    <property type="entry name" value="MULTIDRUG ABC TRANSPORTER PERMEASE YBHS-RELATED"/>
    <property type="match status" value="1"/>
</dbReference>
<dbReference type="RefSeq" id="WP_127015788.1">
    <property type="nucleotide sequence ID" value="NZ_CP016379.1"/>
</dbReference>
<dbReference type="Proteomes" id="UP000267250">
    <property type="component" value="Chromosome"/>
</dbReference>
<dbReference type="InterPro" id="IPR051449">
    <property type="entry name" value="ABC-2_transporter_component"/>
</dbReference>
<name>A0A3S9SW13_9FIRM</name>
<dbReference type="KEGG" id="aft:BBF96_03110"/>
<dbReference type="OrthoDB" id="9768837at2"/>
<dbReference type="GO" id="GO:0005886">
    <property type="term" value="C:plasma membrane"/>
    <property type="evidence" value="ECO:0007669"/>
    <property type="project" value="UniProtKB-SubCell"/>
</dbReference>
<feature type="transmembrane region" description="Helical" evidence="6">
    <location>
        <begin position="21"/>
        <end position="42"/>
    </location>
</feature>
<dbReference type="EMBL" id="CP016379">
    <property type="protein sequence ID" value="AZR72458.1"/>
    <property type="molecule type" value="Genomic_DNA"/>
</dbReference>
<dbReference type="AlphaFoldDB" id="A0A3S9SW13"/>
<dbReference type="Pfam" id="PF12698">
    <property type="entry name" value="ABC2_membrane_3"/>
    <property type="match status" value="1"/>
</dbReference>
<evidence type="ECO:0000259" key="7">
    <source>
        <dbReference type="Pfam" id="PF12698"/>
    </source>
</evidence>
<feature type="transmembrane region" description="Helical" evidence="6">
    <location>
        <begin position="171"/>
        <end position="196"/>
    </location>
</feature>
<sequence length="398" mass="44673">MRDYWKVARWEIRKSIKDKTFLVISLLIPLFIIGAGVIPTLLAEKEGASKIEIAILDESGQLASALEERLRDSSFNLVQIGGKQAELKARVKEGDLDLFLYIPKDFYSTNQAFVYFRNLNILENDIEDILSDLAIDYRLTQVGLQPRQIKRLVRPVKLTPVPLSREGESNVFSMFIPLILAGMMILSSLFTGSILMQSIIKEKNDRVVEIVLSSIPANDLIKGKVIGYGLLGLLQMALWASVGAAVASYYLDFSLGSFLEGKLFLMGIYFFLGYLLMAGMSSLLGATIKDSQFGNQSVGLGMMLFIVPIYFLKLIVKNPHGLVPKILSYIPLTTPNTMLLRLGITQIPFWEVVLTILILAVFDLLLIRFAAKIFRVGILMYGKNVTFREVFRWAKLNI</sequence>
<keyword evidence="2" id="KW-1003">Cell membrane</keyword>
<gene>
    <name evidence="8" type="ORF">BBF96_03110</name>
</gene>
<feature type="transmembrane region" description="Helical" evidence="6">
    <location>
        <begin position="298"/>
        <end position="316"/>
    </location>
</feature>
<proteinExistence type="predicted"/>